<gene>
    <name evidence="3" type="ORF">EPK99_06690</name>
</gene>
<evidence type="ECO:0008006" key="5">
    <source>
        <dbReference type="Google" id="ProtNLM"/>
    </source>
</evidence>
<sequence length="125" mass="15545">MELSTAKTMRRKWSVGIMLGMCCLTLAGCVTDGEDYDETPTYNRPSYYRQYENRPRYDRPRYDEPRYERPRYDQSRYNSDEGQERQRHWDRDERRRPDAVQDNGDGRDHERDQRRFRRFWMQNDD</sequence>
<dbReference type="Proteomes" id="UP000287687">
    <property type="component" value="Unassembled WGS sequence"/>
</dbReference>
<keyword evidence="2" id="KW-0732">Signal</keyword>
<dbReference type="OrthoDB" id="10015240at2"/>
<evidence type="ECO:0000313" key="3">
    <source>
        <dbReference type="EMBL" id="RWX78310.1"/>
    </source>
</evidence>
<protein>
    <recommendedName>
        <fullName evidence="5">Lipoprotein</fullName>
    </recommendedName>
</protein>
<accession>A0A3S3VNE8</accession>
<feature type="region of interest" description="Disordered" evidence="1">
    <location>
        <begin position="33"/>
        <end position="112"/>
    </location>
</feature>
<keyword evidence="4" id="KW-1185">Reference proteome</keyword>
<evidence type="ECO:0000256" key="2">
    <source>
        <dbReference type="SAM" id="SignalP"/>
    </source>
</evidence>
<name>A0A3S3VNE8_9HYPH</name>
<dbReference type="AlphaFoldDB" id="A0A3S3VNE8"/>
<dbReference type="EMBL" id="SBIP01000002">
    <property type="protein sequence ID" value="RWX78310.1"/>
    <property type="molecule type" value="Genomic_DNA"/>
</dbReference>
<comment type="caution">
    <text evidence="3">The sequence shown here is derived from an EMBL/GenBank/DDBJ whole genome shotgun (WGS) entry which is preliminary data.</text>
</comment>
<evidence type="ECO:0000313" key="4">
    <source>
        <dbReference type="Proteomes" id="UP000287687"/>
    </source>
</evidence>
<reference evidence="3 4" key="1">
    <citation type="submission" date="2019-01" db="EMBL/GenBank/DDBJ databases">
        <title>The draft genome of Rhizobium sp. 24NR.</title>
        <authorList>
            <person name="Liu L."/>
            <person name="Liang L."/>
            <person name="Shi S."/>
            <person name="Xu L."/>
            <person name="Wang X."/>
            <person name="Li L."/>
            <person name="Zhang X."/>
        </authorList>
    </citation>
    <scope>NUCLEOTIDE SEQUENCE [LARGE SCALE GENOMIC DNA]</scope>
    <source>
        <strain evidence="3 4">24NR</strain>
    </source>
</reference>
<dbReference type="RefSeq" id="WP_128442288.1">
    <property type="nucleotide sequence ID" value="NZ_SBIP01000002.1"/>
</dbReference>
<feature type="signal peptide" evidence="2">
    <location>
        <begin position="1"/>
        <end position="27"/>
    </location>
</feature>
<evidence type="ECO:0000256" key="1">
    <source>
        <dbReference type="SAM" id="MobiDB-lite"/>
    </source>
</evidence>
<proteinExistence type="predicted"/>
<feature type="chain" id="PRO_5018606533" description="Lipoprotein" evidence="2">
    <location>
        <begin position="28"/>
        <end position="125"/>
    </location>
</feature>
<feature type="compositionally biased region" description="Basic and acidic residues" evidence="1">
    <location>
        <begin position="51"/>
        <end position="112"/>
    </location>
</feature>
<organism evidence="3 4">
    <name type="scientific">Neorhizobium lilium</name>
    <dbReference type="NCBI Taxonomy" id="2503024"/>
    <lineage>
        <taxon>Bacteria</taxon>
        <taxon>Pseudomonadati</taxon>
        <taxon>Pseudomonadota</taxon>
        <taxon>Alphaproteobacteria</taxon>
        <taxon>Hyphomicrobiales</taxon>
        <taxon>Rhizobiaceae</taxon>
        <taxon>Rhizobium/Agrobacterium group</taxon>
        <taxon>Neorhizobium</taxon>
    </lineage>
</organism>
<dbReference type="PROSITE" id="PS51257">
    <property type="entry name" value="PROKAR_LIPOPROTEIN"/>
    <property type="match status" value="1"/>
</dbReference>